<dbReference type="PANTHER" id="PTHR34989:SF1">
    <property type="entry name" value="PROTEIN HDED"/>
    <property type="match status" value="1"/>
</dbReference>
<feature type="transmembrane region" description="Helical" evidence="2">
    <location>
        <begin position="172"/>
        <end position="194"/>
    </location>
</feature>
<dbReference type="Proteomes" id="UP001499978">
    <property type="component" value="Unassembled WGS sequence"/>
</dbReference>
<sequence>MSTFSTGPSPVSESGGATSGQSTQTPLDTAALSAAAQRAAAEASPSESMKAPWGLALAGALASIVLGVMVLVWPDATLLVGAALVSAWLLVHGVIKIVQGVSTTGDSAGARVLTGVVGVLFIGLGIACLRHLTLSLALVATVVGIAWLISGIVDIVSAATNRGGDATTGQRWLTAVVGAITFVGGIVVLAWPAISLMTFVWLTGAWLVAMGVIQIGMLIYLRSQMKRDTVAYA</sequence>
<feature type="transmembrane region" description="Helical" evidence="2">
    <location>
        <begin position="53"/>
        <end position="73"/>
    </location>
</feature>
<dbReference type="Pfam" id="PF03729">
    <property type="entry name" value="DUF308"/>
    <property type="match status" value="1"/>
</dbReference>
<gene>
    <name evidence="3" type="ORF">GCM10010201_01810</name>
</gene>
<keyword evidence="2" id="KW-0472">Membrane</keyword>
<proteinExistence type="predicted"/>
<feature type="region of interest" description="Disordered" evidence="1">
    <location>
        <begin position="1"/>
        <end position="25"/>
    </location>
</feature>
<evidence type="ECO:0000313" key="4">
    <source>
        <dbReference type="Proteomes" id="UP001499978"/>
    </source>
</evidence>
<keyword evidence="4" id="KW-1185">Reference proteome</keyword>
<feature type="transmembrane region" description="Helical" evidence="2">
    <location>
        <begin position="79"/>
        <end position="98"/>
    </location>
</feature>
<name>A0ABN3MYS2_9ACTN</name>
<comment type="caution">
    <text evidence="3">The sequence shown here is derived from an EMBL/GenBank/DDBJ whole genome shotgun (WGS) entry which is preliminary data.</text>
</comment>
<reference evidence="3 4" key="1">
    <citation type="journal article" date="2019" name="Int. J. Syst. Evol. Microbiol.">
        <title>The Global Catalogue of Microorganisms (GCM) 10K type strain sequencing project: providing services to taxonomists for standard genome sequencing and annotation.</title>
        <authorList>
            <consortium name="The Broad Institute Genomics Platform"/>
            <consortium name="The Broad Institute Genome Sequencing Center for Infectious Disease"/>
            <person name="Wu L."/>
            <person name="Ma J."/>
        </authorList>
    </citation>
    <scope>NUCLEOTIDE SEQUENCE [LARGE SCALE GENOMIC DNA]</scope>
    <source>
        <strain evidence="3 4">JCM 3367</strain>
    </source>
</reference>
<keyword evidence="2" id="KW-1133">Transmembrane helix</keyword>
<dbReference type="EMBL" id="BAAARY010000001">
    <property type="protein sequence ID" value="GAA2510693.1"/>
    <property type="molecule type" value="Genomic_DNA"/>
</dbReference>
<feature type="transmembrane region" description="Helical" evidence="2">
    <location>
        <begin position="138"/>
        <end position="160"/>
    </location>
</feature>
<feature type="transmembrane region" description="Helical" evidence="2">
    <location>
        <begin position="200"/>
        <end position="221"/>
    </location>
</feature>
<protein>
    <submittedName>
        <fullName evidence="3">HdeD family acid-resistance protein</fullName>
    </submittedName>
</protein>
<evidence type="ECO:0000256" key="2">
    <source>
        <dbReference type="SAM" id="Phobius"/>
    </source>
</evidence>
<dbReference type="PANTHER" id="PTHR34989">
    <property type="entry name" value="PROTEIN HDED"/>
    <property type="match status" value="1"/>
</dbReference>
<organism evidence="3 4">
    <name type="scientific">Pilimelia columellifera subsp. columellifera</name>
    <dbReference type="NCBI Taxonomy" id="706583"/>
    <lineage>
        <taxon>Bacteria</taxon>
        <taxon>Bacillati</taxon>
        <taxon>Actinomycetota</taxon>
        <taxon>Actinomycetes</taxon>
        <taxon>Micromonosporales</taxon>
        <taxon>Micromonosporaceae</taxon>
        <taxon>Pilimelia</taxon>
    </lineage>
</organism>
<dbReference type="RefSeq" id="WP_344166783.1">
    <property type="nucleotide sequence ID" value="NZ_BAAARY010000001.1"/>
</dbReference>
<accession>A0ABN3MYS2</accession>
<dbReference type="InterPro" id="IPR052712">
    <property type="entry name" value="Acid_resist_chaperone_HdeD"/>
</dbReference>
<keyword evidence="2" id="KW-0812">Transmembrane</keyword>
<dbReference type="InterPro" id="IPR005325">
    <property type="entry name" value="DUF308_memb"/>
</dbReference>
<feature type="transmembrane region" description="Helical" evidence="2">
    <location>
        <begin position="110"/>
        <end position="132"/>
    </location>
</feature>
<evidence type="ECO:0000256" key="1">
    <source>
        <dbReference type="SAM" id="MobiDB-lite"/>
    </source>
</evidence>
<evidence type="ECO:0000313" key="3">
    <source>
        <dbReference type="EMBL" id="GAA2510693.1"/>
    </source>
</evidence>